<dbReference type="CDD" id="cd06674">
    <property type="entry name" value="PDZ11_MUPP1-PDZ9_PATJ-like"/>
    <property type="match status" value="1"/>
</dbReference>
<protein>
    <recommendedName>
        <fullName evidence="2">PDZ domain-containing protein</fullName>
    </recommendedName>
</protein>
<feature type="compositionally biased region" description="Basic residues" evidence="1">
    <location>
        <begin position="177"/>
        <end position="190"/>
    </location>
</feature>
<dbReference type="PANTHER" id="PTHR19964:SF92">
    <property type="entry name" value="PATJ HOMOLOG"/>
    <property type="match status" value="1"/>
</dbReference>
<feature type="region of interest" description="Disordered" evidence="1">
    <location>
        <begin position="477"/>
        <end position="503"/>
    </location>
</feature>
<dbReference type="PROSITE" id="PS50106">
    <property type="entry name" value="PDZ"/>
    <property type="match status" value="5"/>
</dbReference>
<feature type="domain" description="PDZ" evidence="2">
    <location>
        <begin position="265"/>
        <end position="340"/>
    </location>
</feature>
<dbReference type="InterPro" id="IPR036034">
    <property type="entry name" value="PDZ_sf"/>
</dbReference>
<proteinExistence type="predicted"/>
<organism evidence="3 4">
    <name type="scientific">Mugilogobius chulae</name>
    <name type="common">yellowstripe goby</name>
    <dbReference type="NCBI Taxonomy" id="88201"/>
    <lineage>
        <taxon>Eukaryota</taxon>
        <taxon>Metazoa</taxon>
        <taxon>Chordata</taxon>
        <taxon>Craniata</taxon>
        <taxon>Vertebrata</taxon>
        <taxon>Euteleostomi</taxon>
        <taxon>Actinopterygii</taxon>
        <taxon>Neopterygii</taxon>
        <taxon>Teleostei</taxon>
        <taxon>Neoteleostei</taxon>
        <taxon>Acanthomorphata</taxon>
        <taxon>Gobiaria</taxon>
        <taxon>Gobiiformes</taxon>
        <taxon>Gobioidei</taxon>
        <taxon>Gobiidae</taxon>
        <taxon>Gobionellinae</taxon>
        <taxon>Mugilogobius</taxon>
    </lineage>
</organism>
<feature type="domain" description="PDZ" evidence="2">
    <location>
        <begin position="347"/>
        <end position="429"/>
    </location>
</feature>
<evidence type="ECO:0000313" key="3">
    <source>
        <dbReference type="EMBL" id="KAK7889400.1"/>
    </source>
</evidence>
<feature type="domain" description="PDZ" evidence="2">
    <location>
        <begin position="633"/>
        <end position="705"/>
    </location>
</feature>
<keyword evidence="4" id="KW-1185">Reference proteome</keyword>
<dbReference type="CDD" id="cd06673">
    <property type="entry name" value="PDZ10_MUPP1-PDZ8_PATJ-like"/>
    <property type="match status" value="1"/>
</dbReference>
<evidence type="ECO:0000313" key="4">
    <source>
        <dbReference type="Proteomes" id="UP001460270"/>
    </source>
</evidence>
<dbReference type="FunFam" id="2.30.42.10:FF:000038">
    <property type="entry name" value="Multiple PDZ domain protein isoform X1"/>
    <property type="match status" value="1"/>
</dbReference>
<feature type="domain" description="PDZ" evidence="2">
    <location>
        <begin position="20"/>
        <end position="103"/>
    </location>
</feature>
<name>A0AAW0NBJ1_9GOBI</name>
<dbReference type="InterPro" id="IPR001478">
    <property type="entry name" value="PDZ"/>
</dbReference>
<evidence type="ECO:0000259" key="2">
    <source>
        <dbReference type="PROSITE" id="PS50106"/>
    </source>
</evidence>
<feature type="compositionally biased region" description="Polar residues" evidence="1">
    <location>
        <begin position="486"/>
        <end position="503"/>
    </location>
</feature>
<comment type="caution">
    <text evidence="3">The sequence shown here is derived from an EMBL/GenBank/DDBJ whole genome shotgun (WGS) entry which is preliminary data.</text>
</comment>
<dbReference type="PANTHER" id="PTHR19964">
    <property type="entry name" value="MULTIPLE PDZ DOMAIN PROTEIN"/>
    <property type="match status" value="1"/>
</dbReference>
<accession>A0AAW0NBJ1</accession>
<dbReference type="Proteomes" id="UP001460270">
    <property type="component" value="Unassembled WGS sequence"/>
</dbReference>
<dbReference type="CDD" id="cd06672">
    <property type="entry name" value="PDZ8_MUPP1-PDZ7_PATJ-PDZ2_INAD-like"/>
    <property type="match status" value="1"/>
</dbReference>
<dbReference type="Gene3D" id="2.30.42.10">
    <property type="match status" value="5"/>
</dbReference>
<reference evidence="4" key="1">
    <citation type="submission" date="2024-04" db="EMBL/GenBank/DDBJ databases">
        <title>Salinicola lusitanus LLJ914,a marine bacterium isolated from the Okinawa Trough.</title>
        <authorList>
            <person name="Li J."/>
        </authorList>
    </citation>
    <scope>NUCLEOTIDE SEQUENCE [LARGE SCALE GENOMIC DNA]</scope>
</reference>
<feature type="domain" description="PDZ" evidence="2">
    <location>
        <begin position="521"/>
        <end position="598"/>
    </location>
</feature>
<gene>
    <name evidence="3" type="ORF">WMY93_024960</name>
</gene>
<feature type="region of interest" description="Disordered" evidence="1">
    <location>
        <begin position="119"/>
        <end position="206"/>
    </location>
</feature>
<dbReference type="Pfam" id="PF00595">
    <property type="entry name" value="PDZ"/>
    <property type="match status" value="5"/>
</dbReference>
<dbReference type="CDD" id="cd06676">
    <property type="entry name" value="PDZ13_MUPP1-like"/>
    <property type="match status" value="1"/>
</dbReference>
<dbReference type="InterPro" id="IPR051342">
    <property type="entry name" value="PDZ_scaffold"/>
</dbReference>
<dbReference type="AlphaFoldDB" id="A0AAW0NBJ1"/>
<dbReference type="SMART" id="SM00228">
    <property type="entry name" value="PDZ"/>
    <property type="match status" value="5"/>
</dbReference>
<evidence type="ECO:0000256" key="1">
    <source>
        <dbReference type="SAM" id="MobiDB-lite"/>
    </source>
</evidence>
<dbReference type="EMBL" id="JBBPFD010000018">
    <property type="protein sequence ID" value="KAK7889400.1"/>
    <property type="molecule type" value="Genomic_DNA"/>
</dbReference>
<sequence length="717" mass="76003">MLPPDRWTERYADLPGELFCVDLEKDRTGLGLSLAGNRDRSRLSVFVVGLNPGGAAEKDGRIRIGDELLEINNQVLFGRSHQNASAIIKSSANRVRLILLRNADAVNQMAVAPFPSPPALSCVSSEPVPPLPVSGPAPSTEKPHPPDQLTLSSSHKPDLPTEEIELNDMNKSSSSAPHRHRQDTAHKKRQKLDSPENDLQSPTEKQALVSPLSFSKVSPVFPLSSSDLNNANTDSSICPVTSEPSYSPVTSDPSTCPVVPGQETLIEICKGRSGLGLSIVGGTDTQLNAIVIHEVYQEGAAARDGRLWAGDQILEVNGVPLRGASHEQAISLLRQTPSRVQTLQLFRVQLQKKSGRGLGLSIVGKRSGSGVFISEVVRGGAAELDGRLMQGDQILSVNEEDTRSASQETVAAMLKCARGAVVLDVGRLRPASWISPRTNSSSSSAHLNQMENCPRVSATTPTPDPVMTPDLVMTPEPAVTPEPVKTSDSAVTSDPLDNNKNSEVTSSAHINCTDEENAARSVDITRCAGGRGSPLGDVPLFIAMIQANGLAAKSKKLKVGDRVVSINGQSVDSLTHSDVVSLLKNSYGHINLKVVADTNISAIASHVESLSSSSALSSNTEVNTEPESPRSKTIVLQKGSEGLGFSIVGGFGSPHGDLPIYVKTVFSKGAAAQEGRLKRGDQILSVNGQTLTGASHQEAVSLLKRQKPGEVILQVLS</sequence>
<dbReference type="SUPFAM" id="SSF50156">
    <property type="entry name" value="PDZ domain-like"/>
    <property type="match status" value="5"/>
</dbReference>